<protein>
    <submittedName>
        <fullName evidence="1">Uncharacterized protein</fullName>
    </submittedName>
</protein>
<proteinExistence type="predicted"/>
<gene>
    <name evidence="1" type="ORF">AFUS01_LOCUS30375</name>
</gene>
<name>A0A8J2KUH0_9HEXA</name>
<evidence type="ECO:0000313" key="1">
    <source>
        <dbReference type="EMBL" id="CAG7819962.1"/>
    </source>
</evidence>
<dbReference type="EMBL" id="CAJVCH010464842">
    <property type="protein sequence ID" value="CAG7819962.1"/>
    <property type="molecule type" value="Genomic_DNA"/>
</dbReference>
<sequence>MVRCDNCTSNDWSFDVIVKIRPPVLSHCEHVTHVKCFLKHVQTSLEYKRSNPKTGLQDVEIKCPAAFCKVKFRVIEDVQVKPRSRFQIVSDECITYKHQQSGSMTLANTPVWSEDPINRGHRKLAKISCVVASEIDEESNEHFLKLGKPLTLDLVRKNTKLQKSAKEGKRLNDEQGGNANKISLSGGTRVEFCKRATDKDIVG</sequence>
<reference evidence="1" key="1">
    <citation type="submission" date="2021-06" db="EMBL/GenBank/DDBJ databases">
        <authorList>
            <person name="Hodson N. C."/>
            <person name="Mongue J. A."/>
            <person name="Jaron S. K."/>
        </authorList>
    </citation>
    <scope>NUCLEOTIDE SEQUENCE</scope>
</reference>
<comment type="caution">
    <text evidence="1">The sequence shown here is derived from an EMBL/GenBank/DDBJ whole genome shotgun (WGS) entry which is preliminary data.</text>
</comment>
<evidence type="ECO:0000313" key="2">
    <source>
        <dbReference type="Proteomes" id="UP000708208"/>
    </source>
</evidence>
<accession>A0A8J2KUH0</accession>
<dbReference type="AlphaFoldDB" id="A0A8J2KUH0"/>
<dbReference type="Proteomes" id="UP000708208">
    <property type="component" value="Unassembled WGS sequence"/>
</dbReference>
<organism evidence="1 2">
    <name type="scientific">Allacma fusca</name>
    <dbReference type="NCBI Taxonomy" id="39272"/>
    <lineage>
        <taxon>Eukaryota</taxon>
        <taxon>Metazoa</taxon>
        <taxon>Ecdysozoa</taxon>
        <taxon>Arthropoda</taxon>
        <taxon>Hexapoda</taxon>
        <taxon>Collembola</taxon>
        <taxon>Symphypleona</taxon>
        <taxon>Sminthuridae</taxon>
        <taxon>Allacma</taxon>
    </lineage>
</organism>
<keyword evidence="2" id="KW-1185">Reference proteome</keyword>